<evidence type="ECO:0000256" key="7">
    <source>
        <dbReference type="RuleBase" id="RU003345"/>
    </source>
</evidence>
<accession>A0A0C9U5Y2</accession>
<dbReference type="OrthoDB" id="440325at2759"/>
<keyword evidence="10" id="KW-1185">Reference proteome</keyword>
<evidence type="ECO:0000259" key="8">
    <source>
        <dbReference type="Pfam" id="PF00171"/>
    </source>
</evidence>
<evidence type="ECO:0000256" key="1">
    <source>
        <dbReference type="ARBA" id="ARBA00009986"/>
    </source>
</evidence>
<dbReference type="EMBL" id="KN837161">
    <property type="protein sequence ID" value="KIJ38378.1"/>
    <property type="molecule type" value="Genomic_DNA"/>
</dbReference>
<dbReference type="InterPro" id="IPR016162">
    <property type="entry name" value="Ald_DH_N"/>
</dbReference>
<dbReference type="HOGENOM" id="CLU_005391_3_1_1"/>
<feature type="active site" evidence="5 6">
    <location>
        <position position="218"/>
    </location>
</feature>
<comment type="similarity">
    <text evidence="1 4 7">Belongs to the aldehyde dehydrogenase family.</text>
</comment>
<name>A0A0C9U5Y2_SPHS4</name>
<dbReference type="GO" id="GO:0004029">
    <property type="term" value="F:aldehyde dehydrogenase (NAD+) activity"/>
    <property type="evidence" value="ECO:0007669"/>
    <property type="project" value="TreeGrafter"/>
</dbReference>
<dbReference type="InterPro" id="IPR029510">
    <property type="entry name" value="Ald_DH_CS_GLU"/>
</dbReference>
<evidence type="ECO:0000256" key="3">
    <source>
        <dbReference type="ARBA" id="ARBA00023027"/>
    </source>
</evidence>
<dbReference type="InterPro" id="IPR015590">
    <property type="entry name" value="Aldehyde_DH_dom"/>
</dbReference>
<dbReference type="GO" id="GO:0005737">
    <property type="term" value="C:cytoplasm"/>
    <property type="evidence" value="ECO:0007669"/>
    <property type="project" value="TreeGrafter"/>
</dbReference>
<dbReference type="Pfam" id="PF00171">
    <property type="entry name" value="Aldedh"/>
    <property type="match status" value="1"/>
</dbReference>
<dbReference type="FunFam" id="3.40.309.10:FF:000003">
    <property type="entry name" value="Aldehyde dehydrogenase"/>
    <property type="match status" value="1"/>
</dbReference>
<keyword evidence="2 4" id="KW-0560">Oxidoreductase</keyword>
<evidence type="ECO:0000256" key="2">
    <source>
        <dbReference type="ARBA" id="ARBA00023002"/>
    </source>
</evidence>
<dbReference type="Proteomes" id="UP000054279">
    <property type="component" value="Unassembled WGS sequence"/>
</dbReference>
<dbReference type="GO" id="GO:0006081">
    <property type="term" value="P:aldehyde metabolic process"/>
    <property type="evidence" value="ECO:0007669"/>
    <property type="project" value="InterPro"/>
</dbReference>
<dbReference type="PANTHER" id="PTHR43570">
    <property type="entry name" value="ALDEHYDE DEHYDROGENASE"/>
    <property type="match status" value="1"/>
</dbReference>
<proteinExistence type="inferred from homology"/>
<dbReference type="AlphaFoldDB" id="A0A0C9U5Y2"/>
<evidence type="ECO:0000256" key="4">
    <source>
        <dbReference type="PIRNR" id="PIRNR036492"/>
    </source>
</evidence>
<evidence type="ECO:0000313" key="10">
    <source>
        <dbReference type="Proteomes" id="UP000054279"/>
    </source>
</evidence>
<dbReference type="InterPro" id="IPR016163">
    <property type="entry name" value="Ald_DH_C"/>
</dbReference>
<keyword evidence="3" id="KW-0520">NAD</keyword>
<dbReference type="PIRSF" id="PIRSF036492">
    <property type="entry name" value="ALDH"/>
    <property type="match status" value="1"/>
</dbReference>
<feature type="active site" evidence="5">
    <location>
        <position position="252"/>
    </location>
</feature>
<dbReference type="PANTHER" id="PTHR43570:SF16">
    <property type="entry name" value="ALDEHYDE DEHYDROGENASE TYPE III, ISOFORM Q"/>
    <property type="match status" value="1"/>
</dbReference>
<evidence type="ECO:0000256" key="6">
    <source>
        <dbReference type="PROSITE-ProRule" id="PRU10007"/>
    </source>
</evidence>
<dbReference type="InterPro" id="IPR016161">
    <property type="entry name" value="Ald_DH/histidinol_DH"/>
</dbReference>
<evidence type="ECO:0000256" key="5">
    <source>
        <dbReference type="PIRSR" id="PIRSR036492-1"/>
    </source>
</evidence>
<dbReference type="Gene3D" id="3.40.309.10">
    <property type="entry name" value="Aldehyde Dehydrogenase, Chain A, domain 2"/>
    <property type="match status" value="1"/>
</dbReference>
<sequence length="518" mass="57439">MSSTLVYTPSEEITSIHAHLVESFHAGKAQSIEYRREQLVQLAYLLQDNTARLVESLMKDLGRPELETYLVEIAPVISEVLHAIKYLDTWVKPEKPGFHLSTIGLSPALHKQPKGVILIIGPFNYPIWCSSAMIGAIAAGCPFVLKPSELTPATSQLLAELFPKYLDQDFYRVVNGAIDETTRLLSLEWAHIVYTGSGRVGRIVATAAAKHLTPITLELGGKSPVVVDSNTDFELLAQRVLWGRMVNAGQTCTAPEYIVVPESAQTKVVEAFKKQYKIFYGDDPKKSESFGRICAHSHWDRIIGCLEKTQGRIVLGGQHDRAEKYIAPTIVQDVSLDDPLMTDEIFGPILAIVPVPNISVALEYIRRHDCPLVVHAFSKDPKFRAYVRENTLSGMFFENDVIVYGASVVTPFGGVGASGYGAYKGKYSYDLFSHAKPCYNSPKWRDIISGLRFPPYTPAKLNRLKIFLLESVPYQRPGQPKPFNWTRLLVLTVLGGVLALNKDRLLAAVGTLRAAVNI</sequence>
<dbReference type="FunFam" id="3.40.605.10:FF:000004">
    <property type="entry name" value="Aldehyde dehydrogenase"/>
    <property type="match status" value="1"/>
</dbReference>
<gene>
    <name evidence="9" type="ORF">M422DRAFT_33343</name>
</gene>
<dbReference type="Gene3D" id="3.40.605.10">
    <property type="entry name" value="Aldehyde Dehydrogenase, Chain A, domain 1"/>
    <property type="match status" value="1"/>
</dbReference>
<dbReference type="SUPFAM" id="SSF53720">
    <property type="entry name" value="ALDH-like"/>
    <property type="match status" value="1"/>
</dbReference>
<organism evidence="9 10">
    <name type="scientific">Sphaerobolus stellatus (strain SS14)</name>
    <dbReference type="NCBI Taxonomy" id="990650"/>
    <lineage>
        <taxon>Eukaryota</taxon>
        <taxon>Fungi</taxon>
        <taxon>Dikarya</taxon>
        <taxon>Basidiomycota</taxon>
        <taxon>Agaricomycotina</taxon>
        <taxon>Agaricomycetes</taxon>
        <taxon>Phallomycetidae</taxon>
        <taxon>Geastrales</taxon>
        <taxon>Sphaerobolaceae</taxon>
        <taxon>Sphaerobolus</taxon>
    </lineage>
</organism>
<feature type="domain" description="Aldehyde dehydrogenase" evidence="8">
    <location>
        <begin position="12"/>
        <end position="436"/>
    </location>
</feature>
<protein>
    <recommendedName>
        <fullName evidence="4">Aldehyde dehydrogenase</fullName>
    </recommendedName>
</protein>
<reference evidence="9 10" key="1">
    <citation type="submission" date="2014-06" db="EMBL/GenBank/DDBJ databases">
        <title>Evolutionary Origins and Diversification of the Mycorrhizal Mutualists.</title>
        <authorList>
            <consortium name="DOE Joint Genome Institute"/>
            <consortium name="Mycorrhizal Genomics Consortium"/>
            <person name="Kohler A."/>
            <person name="Kuo A."/>
            <person name="Nagy L.G."/>
            <person name="Floudas D."/>
            <person name="Copeland A."/>
            <person name="Barry K.W."/>
            <person name="Cichocki N."/>
            <person name="Veneault-Fourrey C."/>
            <person name="LaButti K."/>
            <person name="Lindquist E.A."/>
            <person name="Lipzen A."/>
            <person name="Lundell T."/>
            <person name="Morin E."/>
            <person name="Murat C."/>
            <person name="Riley R."/>
            <person name="Ohm R."/>
            <person name="Sun H."/>
            <person name="Tunlid A."/>
            <person name="Henrissat B."/>
            <person name="Grigoriev I.V."/>
            <person name="Hibbett D.S."/>
            <person name="Martin F."/>
        </authorList>
    </citation>
    <scope>NUCLEOTIDE SEQUENCE [LARGE SCALE GENOMIC DNA]</scope>
    <source>
        <strain evidence="9 10">SS14</strain>
    </source>
</reference>
<evidence type="ECO:0000313" key="9">
    <source>
        <dbReference type="EMBL" id="KIJ38378.1"/>
    </source>
</evidence>
<dbReference type="PROSITE" id="PS00687">
    <property type="entry name" value="ALDEHYDE_DEHYDR_GLU"/>
    <property type="match status" value="1"/>
</dbReference>
<dbReference type="InterPro" id="IPR012394">
    <property type="entry name" value="Aldehyde_DH_NAD(P)"/>
</dbReference>